<protein>
    <submittedName>
        <fullName evidence="8">Dynamin family protein</fullName>
    </submittedName>
</protein>
<dbReference type="Gene3D" id="3.40.50.300">
    <property type="entry name" value="P-loop containing nucleotide triphosphate hydrolases"/>
    <property type="match status" value="1"/>
</dbReference>
<dbReference type="PANTHER" id="PTHR10465">
    <property type="entry name" value="TRANSMEMBRANE GTPASE FZO1"/>
    <property type="match status" value="1"/>
</dbReference>
<dbReference type="InterPro" id="IPR027094">
    <property type="entry name" value="Mitofusin_fam"/>
</dbReference>
<keyword evidence="3" id="KW-0378">Hydrolase</keyword>
<feature type="compositionally biased region" description="Low complexity" evidence="6">
    <location>
        <begin position="491"/>
        <end position="541"/>
    </location>
</feature>
<dbReference type="SUPFAM" id="SSF52540">
    <property type="entry name" value="P-loop containing nucleoside triphosphate hydrolases"/>
    <property type="match status" value="1"/>
</dbReference>
<accession>A0ABT4UT60</accession>
<feature type="compositionally biased region" description="Polar residues" evidence="6">
    <location>
        <begin position="548"/>
        <end position="565"/>
    </location>
</feature>
<name>A0ABT4UT60_9PSEU</name>
<dbReference type="Proteomes" id="UP001210380">
    <property type="component" value="Unassembled WGS sequence"/>
</dbReference>
<dbReference type="PANTHER" id="PTHR10465:SF0">
    <property type="entry name" value="SARCALUMENIN"/>
    <property type="match status" value="1"/>
</dbReference>
<comment type="subcellular location">
    <subcellularLocation>
        <location evidence="1">Membrane</location>
    </subcellularLocation>
</comment>
<evidence type="ECO:0000256" key="5">
    <source>
        <dbReference type="ARBA" id="ARBA00023136"/>
    </source>
</evidence>
<evidence type="ECO:0000256" key="1">
    <source>
        <dbReference type="ARBA" id="ARBA00004370"/>
    </source>
</evidence>
<keyword evidence="4" id="KW-0342">GTP-binding</keyword>
<evidence type="ECO:0000256" key="6">
    <source>
        <dbReference type="SAM" id="MobiDB-lite"/>
    </source>
</evidence>
<evidence type="ECO:0000313" key="8">
    <source>
        <dbReference type="EMBL" id="MDA3624897.1"/>
    </source>
</evidence>
<organism evidence="8 9">
    <name type="scientific">Saccharopolyspora oryzae</name>
    <dbReference type="NCBI Taxonomy" id="2997343"/>
    <lineage>
        <taxon>Bacteria</taxon>
        <taxon>Bacillati</taxon>
        <taxon>Actinomycetota</taxon>
        <taxon>Actinomycetes</taxon>
        <taxon>Pseudonocardiales</taxon>
        <taxon>Pseudonocardiaceae</taxon>
        <taxon>Saccharopolyspora</taxon>
    </lineage>
</organism>
<dbReference type="EMBL" id="JAQGLA010000005">
    <property type="protein sequence ID" value="MDA3624897.1"/>
    <property type="molecule type" value="Genomic_DNA"/>
</dbReference>
<dbReference type="InterPro" id="IPR045063">
    <property type="entry name" value="Dynamin_N"/>
</dbReference>
<sequence>MTGEALLDRARALLIRTMTFYRDDPRTSTWLRGRLERLDQPLRIAVSGRVKAGKSTLINALVGAELAPTDAEERTQVSTFYQYGPEPKILIHTPHGAVQNVPVSTLDACTIRDLQHWRPDEVSRLVIESPTPGLQAITLIETPGVASAAVQETGRSALAQILSEADAVLYLTRYPRQTDLQFLQSVNELQTARSVPISTIVAFSRADETGSGGPEALQAAERIAERYRNDPTLRSFAQHLIPVVGLLGQAVATMTDEEFTALGNLARLSQNDLEALLLSADRFINSKIESIPGTIRQQLFERFGQFGLERALTLLRSGTTEPKKLRSALLEESGLNSLHETVHQQFVERQDALRARSAMLAVDMVLRANPRPGVQQLRGEFERLLANAHEWNELRLLSELDSGQVRFARPLQAEAKRLLGAFGTSPQERLGRDETTLTADLAGEAAAALARWRVQSVNPLHDRIHREAVRTVLRSCERLIVNQAAQPAQAAQAAQPQAAQAQAAQPHAAQPHAAQPQAAQPQAAQPQAAQHQPTQAAQPQQGRRARSAPSQDAQSYPRPGQTQIVQPRSEPRQGRRRREEHQAPQGGPDSPGAHSRH</sequence>
<feature type="region of interest" description="Disordered" evidence="6">
    <location>
        <begin position="491"/>
        <end position="597"/>
    </location>
</feature>
<evidence type="ECO:0000256" key="3">
    <source>
        <dbReference type="ARBA" id="ARBA00022801"/>
    </source>
</evidence>
<keyword evidence="5" id="KW-0472">Membrane</keyword>
<keyword evidence="2" id="KW-0547">Nucleotide-binding</keyword>
<feature type="compositionally biased region" description="Basic and acidic residues" evidence="6">
    <location>
        <begin position="569"/>
        <end position="582"/>
    </location>
</feature>
<dbReference type="Pfam" id="PF00350">
    <property type="entry name" value="Dynamin_N"/>
    <property type="match status" value="1"/>
</dbReference>
<evidence type="ECO:0000313" key="9">
    <source>
        <dbReference type="Proteomes" id="UP001210380"/>
    </source>
</evidence>
<evidence type="ECO:0000256" key="2">
    <source>
        <dbReference type="ARBA" id="ARBA00022741"/>
    </source>
</evidence>
<evidence type="ECO:0000259" key="7">
    <source>
        <dbReference type="Pfam" id="PF00350"/>
    </source>
</evidence>
<comment type="caution">
    <text evidence="8">The sequence shown here is derived from an EMBL/GenBank/DDBJ whole genome shotgun (WGS) entry which is preliminary data.</text>
</comment>
<feature type="domain" description="Dynamin N-terminal" evidence="7">
    <location>
        <begin position="44"/>
        <end position="184"/>
    </location>
</feature>
<keyword evidence="9" id="KW-1185">Reference proteome</keyword>
<proteinExistence type="predicted"/>
<evidence type="ECO:0000256" key="4">
    <source>
        <dbReference type="ARBA" id="ARBA00023134"/>
    </source>
</evidence>
<reference evidence="8 9" key="1">
    <citation type="submission" date="2022-11" db="EMBL/GenBank/DDBJ databases">
        <title>Draft genome sequence of Saccharopolyspora sp. WRP15-2 isolated from rhizosphere soils of wild rice in Thailand.</title>
        <authorList>
            <person name="Duangmal K."/>
            <person name="Kammanee S."/>
            <person name="Muangham S."/>
        </authorList>
    </citation>
    <scope>NUCLEOTIDE SEQUENCE [LARGE SCALE GENOMIC DNA]</scope>
    <source>
        <strain evidence="8 9">WRP15-2</strain>
    </source>
</reference>
<dbReference type="RefSeq" id="WP_270947467.1">
    <property type="nucleotide sequence ID" value="NZ_JAQGLA010000005.1"/>
</dbReference>
<gene>
    <name evidence="8" type="ORF">OU415_05575</name>
</gene>
<dbReference type="InterPro" id="IPR027417">
    <property type="entry name" value="P-loop_NTPase"/>
</dbReference>